<organism evidence="9 11">
    <name type="scientific">Geotrichum candidum</name>
    <name type="common">Oospora lactis</name>
    <name type="synonym">Dipodascus geotrichum</name>
    <dbReference type="NCBI Taxonomy" id="1173061"/>
    <lineage>
        <taxon>Eukaryota</taxon>
        <taxon>Fungi</taxon>
        <taxon>Dikarya</taxon>
        <taxon>Ascomycota</taxon>
        <taxon>Saccharomycotina</taxon>
        <taxon>Dipodascomycetes</taxon>
        <taxon>Dipodascales</taxon>
        <taxon>Dipodascaceae</taxon>
        <taxon>Geotrichum</taxon>
    </lineage>
</organism>
<evidence type="ECO:0000256" key="6">
    <source>
        <dbReference type="ARBA" id="ARBA00022801"/>
    </source>
</evidence>
<reference evidence="9 11" key="1">
    <citation type="submission" date="2014-03" db="EMBL/GenBank/DDBJ databases">
        <authorList>
            <person name="Casaregola S."/>
        </authorList>
    </citation>
    <scope>NUCLEOTIDE SEQUENCE [LARGE SCALE GENOMIC DNA]</scope>
    <source>
        <strain evidence="9 11">CLIB 918</strain>
    </source>
</reference>
<comment type="similarity">
    <text evidence="2 8">Belongs to the peptidase M76 family.</text>
</comment>
<evidence type="ECO:0000313" key="10">
    <source>
        <dbReference type="EMBL" id="KAF5097953.1"/>
    </source>
</evidence>
<keyword evidence="5 8" id="KW-0479">Metal-binding</keyword>
<dbReference type="STRING" id="1173061.A0A0J9XBK8"/>
<dbReference type="Proteomes" id="UP000750522">
    <property type="component" value="Unassembled WGS sequence"/>
</dbReference>
<keyword evidence="11" id="KW-1185">Reference proteome</keyword>
<dbReference type="PANTHER" id="PTHR21711">
    <property type="entry name" value="MITOCHONDRIAL INNER MEMBRANE PROTEASE"/>
    <property type="match status" value="1"/>
</dbReference>
<reference evidence="10" key="2">
    <citation type="journal article" date="2020" name="Front. Microbiol.">
        <title>Phenotypic and Genetic Characterization of the Cheese Ripening Yeast Geotrichum candidum.</title>
        <authorList>
            <person name="Perkins V."/>
            <person name="Vignola S."/>
            <person name="Lessard M.H."/>
            <person name="Plante P.L."/>
            <person name="Corbeil J."/>
            <person name="Dugat-Bony E."/>
            <person name="Frenette M."/>
            <person name="Labrie S."/>
        </authorList>
    </citation>
    <scope>NUCLEOTIDE SEQUENCE</scope>
    <source>
        <strain evidence="10">LMA-70</strain>
    </source>
</reference>
<dbReference type="GO" id="GO:0033615">
    <property type="term" value="P:mitochondrial proton-transporting ATP synthase complex assembly"/>
    <property type="evidence" value="ECO:0007669"/>
    <property type="project" value="TreeGrafter"/>
</dbReference>
<keyword evidence="6 8" id="KW-0378">Hydrolase</keyword>
<comment type="subcellular location">
    <subcellularLocation>
        <location evidence="1 8">Mitochondrion inner membrane</location>
        <topology evidence="1 8">Peripheral membrane protein</topology>
        <orientation evidence="1 8">Intermembrane side</orientation>
    </subcellularLocation>
</comment>
<dbReference type="EMBL" id="QQZK01000082">
    <property type="protein sequence ID" value="KAF5097953.1"/>
    <property type="molecule type" value="Genomic_DNA"/>
</dbReference>
<dbReference type="EMBL" id="CCBN010000007">
    <property type="protein sequence ID" value="CDO54200.1"/>
    <property type="molecule type" value="Genomic_DNA"/>
</dbReference>
<sequence length="224" mass="25730">MTNTPTDSSLQSSFEAWRKKISYATNLGMSASERTAYEAELAKQKAAADCIKCNEYKDWMLHYSPSVIFMRQQIAKVGGNMNASNIVCDVCDEYKAGGFHPDLGILLCENRIYSKWHLEDTLTHELVHAYDHCKFDVNWADLRHHACSEIRASSLSGECRMMNQIARNKIFNFSKGHQKCVRRRAVLSVRANPNCKSDEQAVQVVNEVFDKCFNDTRPFERIYR</sequence>
<gene>
    <name evidence="9" type="ORF">BN980_GECA07s00736g</name>
    <name evidence="10" type="ORF">DV451_003608</name>
</gene>
<dbReference type="AlphaFoldDB" id="A0A0J9XBK8"/>
<keyword evidence="7 8" id="KW-0482">Metalloprotease</keyword>
<evidence type="ECO:0000256" key="5">
    <source>
        <dbReference type="ARBA" id="ARBA00022723"/>
    </source>
</evidence>
<evidence type="ECO:0000256" key="4">
    <source>
        <dbReference type="ARBA" id="ARBA00022670"/>
    </source>
</evidence>
<evidence type="ECO:0000256" key="7">
    <source>
        <dbReference type="ARBA" id="ARBA00023049"/>
    </source>
</evidence>
<dbReference type="InterPro" id="IPR019165">
    <property type="entry name" value="Peptidase_M76_ATP23"/>
</dbReference>
<dbReference type="GO" id="GO:0004222">
    <property type="term" value="F:metalloendopeptidase activity"/>
    <property type="evidence" value="ECO:0007669"/>
    <property type="project" value="InterPro"/>
</dbReference>
<keyword evidence="8" id="KW-0472">Membrane</keyword>
<accession>A0A0J9XBK8</accession>
<name>A0A0J9XBK8_GEOCN</name>
<protein>
    <recommendedName>
        <fullName evidence="3 8">Mitochondrial inner membrane protease ATP23</fullName>
        <ecNumber evidence="8">3.4.24.-</ecNumber>
    </recommendedName>
</protein>
<proteinExistence type="inferred from homology"/>
<dbReference type="EC" id="3.4.24.-" evidence="8"/>
<evidence type="ECO:0000313" key="11">
    <source>
        <dbReference type="Proteomes" id="UP000242525"/>
    </source>
</evidence>
<comment type="caution">
    <text evidence="9">The sequence shown here is derived from an EMBL/GenBank/DDBJ whole genome shotgun (WGS) entry which is preliminary data.</text>
</comment>
<reference evidence="10" key="3">
    <citation type="submission" date="2020-01" db="EMBL/GenBank/DDBJ databases">
        <authorList>
            <person name="Perkins V."/>
            <person name="Lessard M.-H."/>
            <person name="Dugat-Bony E."/>
            <person name="Frenette M."/>
            <person name="Labrie S."/>
        </authorList>
    </citation>
    <scope>NUCLEOTIDE SEQUENCE</scope>
    <source>
        <strain evidence="10">LMA-70</strain>
    </source>
</reference>
<evidence type="ECO:0000256" key="2">
    <source>
        <dbReference type="ARBA" id="ARBA00009915"/>
    </source>
</evidence>
<keyword evidence="8" id="KW-0999">Mitochondrion inner membrane</keyword>
<dbReference type="GO" id="GO:0005743">
    <property type="term" value="C:mitochondrial inner membrane"/>
    <property type="evidence" value="ECO:0007669"/>
    <property type="project" value="UniProtKB-SubCell"/>
</dbReference>
<keyword evidence="4 8" id="KW-0645">Protease</keyword>
<evidence type="ECO:0000256" key="8">
    <source>
        <dbReference type="RuleBase" id="RU364057"/>
    </source>
</evidence>
<comment type="function">
    <text evidence="8">Has a dual role in the assembly of mitochondrial ATPase.</text>
</comment>
<evidence type="ECO:0000256" key="3">
    <source>
        <dbReference type="ARBA" id="ARBA00014615"/>
    </source>
</evidence>
<dbReference type="GO" id="GO:0034982">
    <property type="term" value="P:mitochondrial protein processing"/>
    <property type="evidence" value="ECO:0007669"/>
    <property type="project" value="TreeGrafter"/>
</dbReference>
<dbReference type="Pfam" id="PF09768">
    <property type="entry name" value="Peptidase_M76"/>
    <property type="match status" value="1"/>
</dbReference>
<evidence type="ECO:0000256" key="1">
    <source>
        <dbReference type="ARBA" id="ARBA00004137"/>
    </source>
</evidence>
<dbReference type="OrthoDB" id="285308at2759"/>
<dbReference type="PANTHER" id="PTHR21711:SF0">
    <property type="entry name" value="MITOCHONDRIAL INNER MEMBRANE PROTEASE ATP23 HOMOLOG"/>
    <property type="match status" value="1"/>
</dbReference>
<dbReference type="GO" id="GO:0046872">
    <property type="term" value="F:metal ion binding"/>
    <property type="evidence" value="ECO:0007669"/>
    <property type="project" value="UniProtKB-KW"/>
</dbReference>
<evidence type="ECO:0000313" key="9">
    <source>
        <dbReference type="EMBL" id="CDO54200.1"/>
    </source>
</evidence>
<dbReference type="Proteomes" id="UP000242525">
    <property type="component" value="Unassembled WGS sequence"/>
</dbReference>
<keyword evidence="8" id="KW-0496">Mitochondrion</keyword>